<dbReference type="Pfam" id="PF03968">
    <property type="entry name" value="LptD_N"/>
    <property type="match status" value="1"/>
</dbReference>
<dbReference type="Proteomes" id="UP000006804">
    <property type="component" value="Chromosome"/>
</dbReference>
<dbReference type="EMBL" id="CP002351">
    <property type="protein sequence ID" value="AEH51760.1"/>
    <property type="molecule type" value="Genomic_DNA"/>
</dbReference>
<gene>
    <name evidence="2" type="ORF">Theth_1715</name>
</gene>
<dbReference type="AlphaFoldDB" id="F7YVT8"/>
<dbReference type="HOGENOM" id="CLU_114532_0_0_0"/>
<dbReference type="eggNOG" id="COG1452">
    <property type="taxonomic scope" value="Bacteria"/>
</dbReference>
<dbReference type="Gene3D" id="2.60.450.10">
    <property type="entry name" value="Lipopolysaccharide (LPS) transport protein A like domain"/>
    <property type="match status" value="1"/>
</dbReference>
<dbReference type="KEGG" id="tta:Theth_1715"/>
<name>F7YVT8_9THEM</name>
<proteinExistence type="predicted"/>
<evidence type="ECO:0000313" key="2">
    <source>
        <dbReference type="EMBL" id="AEH51760.1"/>
    </source>
</evidence>
<dbReference type="OrthoDB" id="37459at2"/>
<accession>F7YVT8</accession>
<protein>
    <recommendedName>
        <fullName evidence="1">Organic solvent tolerance-like N-terminal domain-containing protein</fullName>
    </recommendedName>
</protein>
<organism evidence="2 3">
    <name type="scientific">Pseudothermotoga thermarum DSM 5069</name>
    <dbReference type="NCBI Taxonomy" id="688269"/>
    <lineage>
        <taxon>Bacteria</taxon>
        <taxon>Thermotogati</taxon>
        <taxon>Thermotogota</taxon>
        <taxon>Thermotogae</taxon>
        <taxon>Thermotogales</taxon>
        <taxon>Thermotogaceae</taxon>
        <taxon>Pseudothermotoga</taxon>
    </lineage>
</organism>
<reference evidence="2 3" key="1">
    <citation type="submission" date="2010-11" db="EMBL/GenBank/DDBJ databases">
        <title>The complete genome of Thermotoga thermarum DSM 5069.</title>
        <authorList>
            <consortium name="US DOE Joint Genome Institute (JGI-PGF)"/>
            <person name="Lucas S."/>
            <person name="Copeland A."/>
            <person name="Lapidus A."/>
            <person name="Bruce D."/>
            <person name="Goodwin L."/>
            <person name="Pitluck S."/>
            <person name="Kyrpides N."/>
            <person name="Mavromatis K."/>
            <person name="Ivanova N."/>
            <person name="Zeytun A."/>
            <person name="Brettin T."/>
            <person name="Detter J.C."/>
            <person name="Tapia R."/>
            <person name="Han C."/>
            <person name="Land M."/>
            <person name="Hauser L."/>
            <person name="Markowitz V."/>
            <person name="Cheng J.-F."/>
            <person name="Hugenholtz P."/>
            <person name="Woyke T."/>
            <person name="Wu D."/>
            <person name="Spring S."/>
            <person name="Schroeder M."/>
            <person name="Brambilla E."/>
            <person name="Klenk H.-P."/>
            <person name="Eisen J.A."/>
        </authorList>
    </citation>
    <scope>NUCLEOTIDE SEQUENCE [LARGE SCALE GENOMIC DNA]</scope>
    <source>
        <strain evidence="2 3">DSM 5069</strain>
    </source>
</reference>
<sequence precursor="true">MRRIFVVLVFILASIFVFGKTVHIISAYVKPEKDRAYYEGNVKVEIPDDKVKLECETMVVTKLQNEWRIVEATKAKVFFEDGEAIAEKLRYDLKLKTGTLTETVQAKVQDKQSEDVIELVCDTMNIDLENDVFSGESFQKVLIIKGKIEARAKSFSYDRKNGIIKLEKDVEIVDRDKNIKMWAESVQITTADDKMIATNARVELVLEE</sequence>
<dbReference type="InterPro" id="IPR005653">
    <property type="entry name" value="OstA-like_N"/>
</dbReference>
<feature type="domain" description="Organic solvent tolerance-like N-terminal" evidence="1">
    <location>
        <begin position="28"/>
        <end position="113"/>
    </location>
</feature>
<evidence type="ECO:0000313" key="3">
    <source>
        <dbReference type="Proteomes" id="UP000006804"/>
    </source>
</evidence>
<evidence type="ECO:0000259" key="1">
    <source>
        <dbReference type="Pfam" id="PF03968"/>
    </source>
</evidence>
<dbReference type="STRING" id="688269.Theth_1715"/>
<dbReference type="RefSeq" id="WP_013932968.1">
    <property type="nucleotide sequence ID" value="NC_015707.1"/>
</dbReference>
<dbReference type="PATRIC" id="fig|688269.3.peg.1766"/>
<keyword evidence="3" id="KW-1185">Reference proteome</keyword>